<dbReference type="Pfam" id="PF12937">
    <property type="entry name" value="F-box-like"/>
    <property type="match status" value="1"/>
</dbReference>
<accession>A0ABC9FL51</accession>
<evidence type="ECO:0000313" key="2">
    <source>
        <dbReference type="EMBL" id="CAL5077751.1"/>
    </source>
</evidence>
<reference evidence="2 3" key="2">
    <citation type="submission" date="2024-10" db="EMBL/GenBank/DDBJ databases">
        <authorList>
            <person name="Ryan C."/>
        </authorList>
    </citation>
    <scope>NUCLEOTIDE SEQUENCE [LARGE SCALE GENOMIC DNA]</scope>
</reference>
<dbReference type="SUPFAM" id="SSF50965">
    <property type="entry name" value="Galactose oxidase, central domain"/>
    <property type="match status" value="1"/>
</dbReference>
<sequence>MAPPPPLPASHHVPALMDELLEEIFIRLPLDDPAILFHAALVCKSWRLLISGHSLRHRLHEFHGSPPLRGFFCRIGCRVLIKDEDAAGFLDGQIHLVVWNPIGGEVRRLPTSSVLTSQWNAALLCAAPCCDHLDCGYSGGHFQVVLAGTRESDKLTSVYVYSSEQHAWSKPISARFDGFQVKLGPNAIAIVGNTLYFLSDTMNKILEYDLDKQELSLIILPDPDNVMWERCVALMRAEGGGLGFTLSQNSKVYMWPREAANLDNGMPDGYNKDAVAENVGVIFVETCDGLFSIDLKSGLVTELLVSYYVIRDVVPYGSFCTPAFGSRAAIAGDQEPIANSLSAGKLI</sequence>
<dbReference type="Proteomes" id="UP001497457">
    <property type="component" value="Chromosome 7b"/>
</dbReference>
<dbReference type="PANTHER" id="PTHR32133:SF386">
    <property type="entry name" value="F-BOX DOMAIN-CONTAINING PROTEIN"/>
    <property type="match status" value="1"/>
</dbReference>
<gene>
    <name evidence="2" type="ORF">URODEC1_LOCUS106789</name>
</gene>
<keyword evidence="3" id="KW-1185">Reference proteome</keyword>
<dbReference type="InterPro" id="IPR001810">
    <property type="entry name" value="F-box_dom"/>
</dbReference>
<dbReference type="PANTHER" id="PTHR32133">
    <property type="entry name" value="OS07G0120400 PROTEIN"/>
    <property type="match status" value="1"/>
</dbReference>
<name>A0ABC9FL51_9POAL</name>
<dbReference type="AlphaFoldDB" id="A0ABC9FL51"/>
<dbReference type="InterPro" id="IPR036047">
    <property type="entry name" value="F-box-like_dom_sf"/>
</dbReference>
<protein>
    <recommendedName>
        <fullName evidence="1">F-box domain-containing protein</fullName>
    </recommendedName>
</protein>
<reference evidence="3" key="1">
    <citation type="submission" date="2024-06" db="EMBL/GenBank/DDBJ databases">
        <authorList>
            <person name="Ryan C."/>
        </authorList>
    </citation>
    <scope>NUCLEOTIDE SEQUENCE [LARGE SCALE GENOMIC DNA]</scope>
</reference>
<dbReference type="SUPFAM" id="SSF81383">
    <property type="entry name" value="F-box domain"/>
    <property type="match status" value="1"/>
</dbReference>
<dbReference type="Gene3D" id="1.20.1280.50">
    <property type="match status" value="1"/>
</dbReference>
<feature type="domain" description="F-box" evidence="1">
    <location>
        <begin position="18"/>
        <end position="60"/>
    </location>
</feature>
<organism evidence="2 3">
    <name type="scientific">Urochloa decumbens</name>
    <dbReference type="NCBI Taxonomy" id="240449"/>
    <lineage>
        <taxon>Eukaryota</taxon>
        <taxon>Viridiplantae</taxon>
        <taxon>Streptophyta</taxon>
        <taxon>Embryophyta</taxon>
        <taxon>Tracheophyta</taxon>
        <taxon>Spermatophyta</taxon>
        <taxon>Magnoliopsida</taxon>
        <taxon>Liliopsida</taxon>
        <taxon>Poales</taxon>
        <taxon>Poaceae</taxon>
        <taxon>PACMAD clade</taxon>
        <taxon>Panicoideae</taxon>
        <taxon>Panicodae</taxon>
        <taxon>Paniceae</taxon>
        <taxon>Melinidinae</taxon>
        <taxon>Urochloa</taxon>
    </lineage>
</organism>
<evidence type="ECO:0000259" key="1">
    <source>
        <dbReference type="Pfam" id="PF12937"/>
    </source>
</evidence>
<dbReference type="EMBL" id="OZ075117">
    <property type="protein sequence ID" value="CAL5077751.1"/>
    <property type="molecule type" value="Genomic_DNA"/>
</dbReference>
<dbReference type="InterPro" id="IPR011043">
    <property type="entry name" value="Gal_Oxase/kelch_b-propeller"/>
</dbReference>
<proteinExistence type="predicted"/>
<evidence type="ECO:0000313" key="3">
    <source>
        <dbReference type="Proteomes" id="UP001497457"/>
    </source>
</evidence>